<organism evidence="3 4">
    <name type="scientific">Ricinus communis</name>
    <name type="common">Castor bean</name>
    <dbReference type="NCBI Taxonomy" id="3988"/>
    <lineage>
        <taxon>Eukaryota</taxon>
        <taxon>Viridiplantae</taxon>
        <taxon>Streptophyta</taxon>
        <taxon>Embryophyta</taxon>
        <taxon>Tracheophyta</taxon>
        <taxon>Spermatophyta</taxon>
        <taxon>Magnoliopsida</taxon>
        <taxon>eudicotyledons</taxon>
        <taxon>Gunneridae</taxon>
        <taxon>Pentapetalae</taxon>
        <taxon>rosids</taxon>
        <taxon>fabids</taxon>
        <taxon>Malpighiales</taxon>
        <taxon>Euphorbiaceae</taxon>
        <taxon>Acalyphoideae</taxon>
        <taxon>Acalypheae</taxon>
        <taxon>Ricinus</taxon>
    </lineage>
</organism>
<dbReference type="InterPro" id="IPR002110">
    <property type="entry name" value="Ankyrin_rpt"/>
</dbReference>
<feature type="region of interest" description="Disordered" evidence="2">
    <location>
        <begin position="259"/>
        <end position="281"/>
    </location>
</feature>
<dbReference type="EMBL" id="EQ973778">
    <property type="protein sequence ID" value="EEF49337.1"/>
    <property type="molecule type" value="Genomic_DNA"/>
</dbReference>
<dbReference type="Gene3D" id="1.25.40.20">
    <property type="entry name" value="Ankyrin repeat-containing domain"/>
    <property type="match status" value="1"/>
</dbReference>
<proteinExistence type="predicted"/>
<dbReference type="Proteomes" id="UP000008311">
    <property type="component" value="Unassembled WGS sequence"/>
</dbReference>
<reference evidence="4" key="1">
    <citation type="journal article" date="2010" name="Nat. Biotechnol.">
        <title>Draft genome sequence of the oilseed species Ricinus communis.</title>
        <authorList>
            <person name="Chan A.P."/>
            <person name="Crabtree J."/>
            <person name="Zhao Q."/>
            <person name="Lorenzi H."/>
            <person name="Orvis J."/>
            <person name="Puiu D."/>
            <person name="Melake-Berhan A."/>
            <person name="Jones K.M."/>
            <person name="Redman J."/>
            <person name="Chen G."/>
            <person name="Cahoon E.B."/>
            <person name="Gedil M."/>
            <person name="Stanke M."/>
            <person name="Haas B.J."/>
            <person name="Wortman J.R."/>
            <person name="Fraser-Liggett C.M."/>
            <person name="Ravel J."/>
            <person name="Rabinowicz P.D."/>
        </authorList>
    </citation>
    <scope>NUCLEOTIDE SEQUENCE [LARGE SCALE GENOMIC DNA]</scope>
    <source>
        <strain evidence="4">cv. Hale</strain>
    </source>
</reference>
<keyword evidence="1" id="KW-0040">ANK repeat</keyword>
<evidence type="ECO:0000313" key="4">
    <source>
        <dbReference type="Proteomes" id="UP000008311"/>
    </source>
</evidence>
<dbReference type="STRING" id="3988.B9RGX5"/>
<accession>B9RGX5</accession>
<name>B9RGX5_RICCO</name>
<evidence type="ECO:0000313" key="3">
    <source>
        <dbReference type="EMBL" id="EEF49337.1"/>
    </source>
</evidence>
<dbReference type="PROSITE" id="PS50088">
    <property type="entry name" value="ANK_REPEAT"/>
    <property type="match status" value="2"/>
</dbReference>
<keyword evidence="4" id="KW-1185">Reference proteome</keyword>
<dbReference type="Pfam" id="PF12796">
    <property type="entry name" value="Ank_2"/>
    <property type="match status" value="1"/>
</dbReference>
<dbReference type="InParanoid" id="B9RGX5"/>
<dbReference type="SUPFAM" id="SSF48403">
    <property type="entry name" value="Ankyrin repeat"/>
    <property type="match status" value="1"/>
</dbReference>
<dbReference type="Pfam" id="PF00023">
    <property type="entry name" value="Ank"/>
    <property type="match status" value="1"/>
</dbReference>
<feature type="repeat" description="ANK" evidence="1">
    <location>
        <begin position="120"/>
        <end position="141"/>
    </location>
</feature>
<feature type="compositionally biased region" description="Polar residues" evidence="2">
    <location>
        <begin position="269"/>
        <end position="280"/>
    </location>
</feature>
<dbReference type="AlphaFoldDB" id="B9RGX5"/>
<evidence type="ECO:0000256" key="2">
    <source>
        <dbReference type="SAM" id="MobiDB-lite"/>
    </source>
</evidence>
<evidence type="ECO:0000256" key="1">
    <source>
        <dbReference type="PROSITE-ProRule" id="PRU00023"/>
    </source>
</evidence>
<dbReference type="PANTHER" id="PTHR24121">
    <property type="entry name" value="NO MECHANORECEPTOR POTENTIAL C, ISOFORM D-RELATED"/>
    <property type="match status" value="1"/>
</dbReference>
<protein>
    <submittedName>
        <fullName evidence="3">Ankyrin repeat-containing protein, putative</fullName>
    </submittedName>
</protein>
<dbReference type="PROSITE" id="PS50297">
    <property type="entry name" value="ANK_REP_REGION"/>
    <property type="match status" value="2"/>
</dbReference>
<sequence length="307" mass="33083">MDPELYKAAKSGNISFAEANICDEESPFLFQTTPTKNNLLHVAAEFKQTNFFKTVCLKCRPSLIWQQNSEGDTPFHVAARVGCPGIVDFLIEQASSSADIESRGNGQFSNKELIERVNGEMDTALHHAVRNGHFEVVKSLIAAHPELTGFVNIADESPRYLAVFDLSSEIAMLILDSCQSSFSYKGTNGVTALHLLASVRTEGLASAAVLSGIAEGKRCRPSIETGFCYKENPERALGFAAENGRSANDRSSLISNKATLSTTTSASTENGPASTSTTAENDFDVDGNWDFTATVLSSSSTTRLIFS</sequence>
<dbReference type="SMART" id="SM00248">
    <property type="entry name" value="ANK"/>
    <property type="match status" value="2"/>
</dbReference>
<gene>
    <name evidence="3" type="ORF">RCOM_1445100</name>
</gene>
<dbReference type="InterPro" id="IPR036770">
    <property type="entry name" value="Ankyrin_rpt-contain_sf"/>
</dbReference>
<feature type="repeat" description="ANK" evidence="1">
    <location>
        <begin position="70"/>
        <end position="102"/>
    </location>
</feature>
<feature type="compositionally biased region" description="Low complexity" evidence="2">
    <location>
        <begin position="259"/>
        <end position="268"/>
    </location>
</feature>
<dbReference type="PANTHER" id="PTHR24121:SF30">
    <property type="entry name" value="ANKYRIN REPEAT-CONTAINING PROTEIN ITN1-LIKE"/>
    <property type="match status" value="1"/>
</dbReference>
<dbReference type="eggNOG" id="KOG0504">
    <property type="taxonomic scope" value="Eukaryota"/>
</dbReference>